<dbReference type="GO" id="GO:0042351">
    <property type="term" value="P:'de novo' GDP-L-fucose biosynthetic process"/>
    <property type="evidence" value="ECO:0007669"/>
    <property type="project" value="TreeGrafter"/>
</dbReference>
<dbReference type="HAMAP" id="MF_00955">
    <property type="entry name" value="GDP_Man_dehydratase"/>
    <property type="match status" value="1"/>
</dbReference>
<evidence type="ECO:0000256" key="2">
    <source>
        <dbReference type="ARBA" id="ARBA00001937"/>
    </source>
</evidence>
<sequence length="328" mass="36280">MPRALITGITGQDGLYLSELLLSKGYEVYGLIRGQNNPKLELVRRTVPGVQLLTGDLTDMSSLIRALNTSQPDEVYNLGAISFVAYSWENAQLTSDVTGKGVLNILEAVRLYAGDDASKVRFYQASSSEMFGKVQEVPQRESTLLWPRSPYGVAKVFGHYMTINYRESYGMHASSGILFNHESPRRGPEFVTRKVSQAVARISLGLQDHVTLGNLDAKRDWGFAGDYVEAMWRMLQQDEADDYVVATGETHSIGELLDAAFAHVGITDWAPYVKQDPAFMRPAEVDLLIGDPAKAKDVLGWEPQVGFAQLVGMMVENDLAEQRALNGR</sequence>
<dbReference type="PANTHER" id="PTHR43715:SF1">
    <property type="entry name" value="GDP-MANNOSE 4,6 DEHYDRATASE"/>
    <property type="match status" value="1"/>
</dbReference>
<dbReference type="Gene3D" id="3.40.50.720">
    <property type="entry name" value="NAD(P)-binding Rossmann-like Domain"/>
    <property type="match status" value="1"/>
</dbReference>
<dbReference type="SUPFAM" id="SSF51735">
    <property type="entry name" value="NAD(P)-binding Rossmann-fold domains"/>
    <property type="match status" value="1"/>
</dbReference>
<proteinExistence type="inferred from homology"/>
<dbReference type="GO" id="GO:0008446">
    <property type="term" value="F:GDP-mannose 4,6-dehydratase activity"/>
    <property type="evidence" value="ECO:0007669"/>
    <property type="project" value="UniProtKB-UniRule"/>
</dbReference>
<dbReference type="Gene3D" id="3.90.25.10">
    <property type="entry name" value="UDP-galactose 4-epimerase, domain 1"/>
    <property type="match status" value="1"/>
</dbReference>
<dbReference type="EC" id="4.2.1.47" evidence="4 7"/>
<dbReference type="PANTHER" id="PTHR43715">
    <property type="entry name" value="GDP-MANNOSE 4,6-DEHYDRATASE"/>
    <property type="match status" value="1"/>
</dbReference>
<keyword evidence="7" id="KW-0521">NADP</keyword>
<feature type="binding site" evidence="7">
    <location>
        <position position="209"/>
    </location>
    <ligand>
        <name>NADP(+)</name>
        <dbReference type="ChEBI" id="CHEBI:58349"/>
    </ligand>
</feature>
<dbReference type="Pfam" id="PF16363">
    <property type="entry name" value="GDP_Man_Dehyd"/>
    <property type="match status" value="1"/>
</dbReference>
<evidence type="ECO:0000256" key="4">
    <source>
        <dbReference type="ARBA" id="ARBA00011989"/>
    </source>
</evidence>
<evidence type="ECO:0000256" key="1">
    <source>
        <dbReference type="ARBA" id="ARBA00000188"/>
    </source>
</evidence>
<dbReference type="RefSeq" id="WP_154729550.1">
    <property type="nucleotide sequence ID" value="NZ_SZYE01000068.1"/>
</dbReference>
<accession>A0A7Z8NPD9</accession>
<reference evidence="9 10" key="1">
    <citation type="submission" date="2019-05" db="EMBL/GenBank/DDBJ databases">
        <title>Genome sequence of Cellulomonas hominis strain CS1.</title>
        <authorList>
            <person name="Belmont J."/>
            <person name="Maclea K.S."/>
        </authorList>
    </citation>
    <scope>NUCLEOTIDE SEQUENCE [LARGE SCALE GENOMIC DNA]</scope>
    <source>
        <strain evidence="9 10">CS1</strain>
    </source>
</reference>
<dbReference type="Proteomes" id="UP000308121">
    <property type="component" value="Unassembled WGS sequence"/>
</dbReference>
<dbReference type="GO" id="GO:0070401">
    <property type="term" value="F:NADP+ binding"/>
    <property type="evidence" value="ECO:0007669"/>
    <property type="project" value="UniProtKB-UniRule"/>
</dbReference>
<protein>
    <recommendedName>
        <fullName evidence="4 7">GDP-mannose 4,6-dehydratase</fullName>
        <ecNumber evidence="4 7">4.2.1.47</ecNumber>
    </recommendedName>
    <alternativeName>
        <fullName evidence="7">GDP-D-mannose dehydratase</fullName>
    </alternativeName>
</protein>
<comment type="catalytic activity">
    <reaction evidence="1 7">
        <text>GDP-alpha-D-mannose = GDP-4-dehydro-alpha-D-rhamnose + H2O</text>
        <dbReference type="Rhea" id="RHEA:23820"/>
        <dbReference type="ChEBI" id="CHEBI:15377"/>
        <dbReference type="ChEBI" id="CHEBI:57527"/>
        <dbReference type="ChEBI" id="CHEBI:57964"/>
        <dbReference type="EC" id="4.2.1.47"/>
    </reaction>
</comment>
<evidence type="ECO:0000256" key="5">
    <source>
        <dbReference type="ARBA" id="ARBA00023239"/>
    </source>
</evidence>
<evidence type="ECO:0000313" key="9">
    <source>
        <dbReference type="EMBL" id="TKR23675.1"/>
    </source>
</evidence>
<evidence type="ECO:0000256" key="6">
    <source>
        <dbReference type="ARBA" id="ARBA00059383"/>
    </source>
</evidence>
<dbReference type="InterPro" id="IPR036291">
    <property type="entry name" value="NAD(P)-bd_dom_sf"/>
</dbReference>
<name>A0A7Z8NPD9_9CELL</name>
<dbReference type="FunFam" id="3.40.50.720:FF:000924">
    <property type="entry name" value="GDP-mannose 4,6 dehydratase"/>
    <property type="match status" value="1"/>
</dbReference>
<comment type="caution">
    <text evidence="7">Lacks conserved residue(s) required for the propagation of feature annotation.</text>
</comment>
<dbReference type="AlphaFoldDB" id="A0A7Z8NPD9"/>
<gene>
    <name evidence="7" type="primary">gmd</name>
    <name evidence="9" type="ORF">FA014_10050</name>
</gene>
<comment type="cofactor">
    <cofactor evidence="2 7">
        <name>NADP(+)</name>
        <dbReference type="ChEBI" id="CHEBI:58349"/>
    </cofactor>
</comment>
<keyword evidence="5 7" id="KW-0456">Lyase</keyword>
<dbReference type="OrthoDB" id="9779041at2"/>
<evidence type="ECO:0000259" key="8">
    <source>
        <dbReference type="Pfam" id="PF16363"/>
    </source>
</evidence>
<dbReference type="CDD" id="cd05260">
    <property type="entry name" value="GDP_MD_SDR_e"/>
    <property type="match status" value="1"/>
</dbReference>
<evidence type="ECO:0000256" key="3">
    <source>
        <dbReference type="ARBA" id="ARBA00009263"/>
    </source>
</evidence>
<dbReference type="EMBL" id="SZYE01000068">
    <property type="protein sequence ID" value="TKR23675.1"/>
    <property type="molecule type" value="Genomic_DNA"/>
</dbReference>
<comment type="caution">
    <text evidence="9">The sequence shown here is derived from an EMBL/GenBank/DDBJ whole genome shotgun (WGS) entry which is preliminary data.</text>
</comment>
<comment type="similarity">
    <text evidence="3 7">Belongs to the NAD(P)-dependent epimerase/dehydratase family. GDP-mannose 4,6-dehydratase subfamily.</text>
</comment>
<comment type="function">
    <text evidence="6 7">Catalyzes the conversion of GDP-D-mannose to GDP-4-dehydro-6-deoxy-D-mannose.</text>
</comment>
<evidence type="ECO:0000256" key="7">
    <source>
        <dbReference type="HAMAP-Rule" id="MF_00955"/>
    </source>
</evidence>
<organism evidence="9 10">
    <name type="scientific">Cellulomonas hominis</name>
    <dbReference type="NCBI Taxonomy" id="156981"/>
    <lineage>
        <taxon>Bacteria</taxon>
        <taxon>Bacillati</taxon>
        <taxon>Actinomycetota</taxon>
        <taxon>Actinomycetes</taxon>
        <taxon>Micrococcales</taxon>
        <taxon>Cellulomonadaceae</taxon>
        <taxon>Cellulomonas</taxon>
    </lineage>
</organism>
<dbReference type="InterPro" id="IPR016040">
    <property type="entry name" value="NAD(P)-bd_dom"/>
</dbReference>
<feature type="domain" description="NAD(P)-binding" evidence="8">
    <location>
        <begin position="5"/>
        <end position="314"/>
    </location>
</feature>
<evidence type="ECO:0000313" key="10">
    <source>
        <dbReference type="Proteomes" id="UP000308121"/>
    </source>
</evidence>
<dbReference type="InterPro" id="IPR006368">
    <property type="entry name" value="GDP_Man_deHydtase"/>
</dbReference>